<dbReference type="Gene3D" id="3.40.50.12580">
    <property type="match status" value="2"/>
</dbReference>
<dbReference type="Pfam" id="PF04464">
    <property type="entry name" value="Glyphos_transf"/>
    <property type="match status" value="2"/>
</dbReference>
<protein>
    <submittedName>
        <fullName evidence="8">CDP-glycerol glycerophosphotransferase</fullName>
    </submittedName>
</protein>
<dbReference type="InterPro" id="IPR043149">
    <property type="entry name" value="TagF_N"/>
</dbReference>
<name>A0ABX5L5G5_9MICC</name>
<keyword evidence="4" id="KW-0808">Transferase</keyword>
<dbReference type="InterPro" id="IPR051612">
    <property type="entry name" value="Teichoic_Acid_Biosynth"/>
</dbReference>
<sequence>MNPMGMVNKAKSNAMRAAMRSVNMTRVALRRQRKLKPRAGSEYLAVSSDAAALSLTAYGLDRLPVALVAVVGNQVVARFEVAGATVGRRDDAYTAAVDYRKLVDALREFSVDSLSTEPTEDDELDYEEADDEGEGWKVRLGWLLESSDALLQDAENSLEDDDAEGFVVKANQWIEWVGRAATTEASRLLRRNVSGHTVAPLITIRGNIRIDVDTPSSIHALIYSDDVCVESGAIRVRGRVASAQGNVVQARFVVVGRETGTRFESLMNLDFDQSWTNSDFGRRHFTYDVRVPISPVMWDSFNNSEPFDAVVEFYDVEGAVHVRRVSRVPVESRVAARGGTMEHDGRLVCVSPYFTFKAKALSFHIECFDASVKPLLNGTRSVEPLENVWLIGEQPWRAGDNGYHFFRWVRREHPEINAYYVISKDSPDVVKFADESNVLYSGTYAHFEKALQASKFIGTHHPDFLMPTYASEFKSRLHGTRVFLQHGVLGVKRMTSTYGKNAPQFKVDQFFVTSEKEREIVMKDLGYKANEVVVTGLPRFDELLGKDVSVRRGQVVVMPTWRDWIRDEEDFLSSEYFQQWREVLAHEDFARVVNENELEVKLYLHTNMQRFAHHFSDLPVTVVFAGEEDIQRLLQESELMITDYSSVAFDFSFLGRPVIYFQFDRSRFIGRAGSHLDLDEELPGFIVVTADDVVARLTDCVATGFKQTPELRARSISFMTHRDVRNCERVYRAILAGPEHTVVGAGSQWKDAMPVVQRRLRRSRWYGKSMRALYKALSAMPGRRETLVFESGLGKQYSDSPRYIYEELLRRGDTRPKVWIYNGPHVFTDPHTSVVKRLTPEYYLALARAKMWTMNQSAPSYLKRPRKVRFVQTWHGTPLKHMQLDAAGKQDQGNGYLKRAQAGVRQWTHLLSPSPYASAAFRSAFGFKGPIVELGYPRNDVLVSPKAPQVRAHTRAHLGLGERQRAVLYAPTFRDNQKNARGKLAFKLPFDLETFAEQMPEDTVLLLRMHTLIANSIRIPAHLRDRVKDVSKYSDIQELFLASDALITDYSSVFFDAAVLRYPIVFFAYDLEDYQQNLRGFYLDYMKDLPGPIVQDEADLWATVNEALEHGIDQDQRDRFIERFAPKDDGHAAERVVDELY</sequence>
<evidence type="ECO:0000256" key="4">
    <source>
        <dbReference type="ARBA" id="ARBA00022679"/>
    </source>
</evidence>
<accession>A0ABX5L5G5</accession>
<evidence type="ECO:0000256" key="1">
    <source>
        <dbReference type="ARBA" id="ARBA00004202"/>
    </source>
</evidence>
<reference evidence="8 9" key="1">
    <citation type="submission" date="2018-05" db="EMBL/GenBank/DDBJ databases">
        <title>Draft Genome Sequence of Arthrobacter cumminsii IME1328, Isolated from a Patient Who Suffered from Foot Ulcers in China.</title>
        <authorList>
            <person name="Li M."/>
            <person name="Jiang Z."/>
            <person name="Sun Q."/>
            <person name="Tong Y."/>
        </authorList>
    </citation>
    <scope>NUCLEOTIDE SEQUENCE [LARGE SCALE GENOMIC DNA]</scope>
    <source>
        <strain evidence="8 9">IME1328</strain>
    </source>
</reference>
<evidence type="ECO:0000256" key="6">
    <source>
        <dbReference type="ARBA" id="ARBA00023136"/>
    </source>
</evidence>
<evidence type="ECO:0000259" key="7">
    <source>
        <dbReference type="Pfam" id="PF18674"/>
    </source>
</evidence>
<keyword evidence="3" id="KW-1003">Cell membrane</keyword>
<dbReference type="SUPFAM" id="SSF53756">
    <property type="entry name" value="UDP-Glycosyltransferase/glycogen phosphorylase"/>
    <property type="match status" value="2"/>
</dbReference>
<feature type="domain" description="TarS C-terminal" evidence="7">
    <location>
        <begin position="228"/>
        <end position="365"/>
    </location>
</feature>
<evidence type="ECO:0000256" key="5">
    <source>
        <dbReference type="ARBA" id="ARBA00022944"/>
    </source>
</evidence>
<evidence type="ECO:0000313" key="9">
    <source>
        <dbReference type="Proteomes" id="UP000245514"/>
    </source>
</evidence>
<dbReference type="Pfam" id="PF18674">
    <property type="entry name" value="TarS_C1"/>
    <property type="match status" value="1"/>
</dbReference>
<keyword evidence="5" id="KW-0777">Teichoic acid biosynthesis</keyword>
<dbReference type="Gene3D" id="3.40.50.11820">
    <property type="match status" value="2"/>
</dbReference>
<comment type="subcellular location">
    <subcellularLocation>
        <location evidence="1">Cell membrane</location>
        <topology evidence="1">Peripheral membrane protein</topology>
    </subcellularLocation>
</comment>
<organism evidence="8 9">
    <name type="scientific">Pseudoglutamicibacter cumminsii</name>
    <dbReference type="NCBI Taxonomy" id="156979"/>
    <lineage>
        <taxon>Bacteria</taxon>
        <taxon>Bacillati</taxon>
        <taxon>Actinomycetota</taxon>
        <taxon>Actinomycetes</taxon>
        <taxon>Micrococcales</taxon>
        <taxon>Micrococcaceae</taxon>
        <taxon>Pseudoglutamicibacter</taxon>
    </lineage>
</organism>
<comment type="caution">
    <text evidence="8">The sequence shown here is derived from an EMBL/GenBank/DDBJ whole genome shotgun (WGS) entry which is preliminary data.</text>
</comment>
<dbReference type="PANTHER" id="PTHR37316:SF3">
    <property type="entry name" value="TEICHOIC ACID GLYCEROL-PHOSPHATE TRANSFERASE"/>
    <property type="match status" value="1"/>
</dbReference>
<keyword evidence="9" id="KW-1185">Reference proteome</keyword>
<evidence type="ECO:0000313" key="8">
    <source>
        <dbReference type="EMBL" id="PWI27296.1"/>
    </source>
</evidence>
<dbReference type="EMBL" id="QFWG01000011">
    <property type="protein sequence ID" value="PWI27296.1"/>
    <property type="molecule type" value="Genomic_DNA"/>
</dbReference>
<dbReference type="PANTHER" id="PTHR37316">
    <property type="entry name" value="TEICHOIC ACID GLYCEROL-PHOSPHATE PRIMASE"/>
    <property type="match status" value="1"/>
</dbReference>
<evidence type="ECO:0000256" key="2">
    <source>
        <dbReference type="ARBA" id="ARBA00010488"/>
    </source>
</evidence>
<gene>
    <name evidence="8" type="ORF">CAY35_08105</name>
</gene>
<evidence type="ECO:0000256" key="3">
    <source>
        <dbReference type="ARBA" id="ARBA00022475"/>
    </source>
</evidence>
<proteinExistence type="inferred from homology"/>
<dbReference type="Proteomes" id="UP000245514">
    <property type="component" value="Unassembled WGS sequence"/>
</dbReference>
<keyword evidence="6" id="KW-0472">Membrane</keyword>
<comment type="similarity">
    <text evidence="2">Belongs to the CDP-glycerol glycerophosphotransferase family.</text>
</comment>
<dbReference type="InterPro" id="IPR007554">
    <property type="entry name" value="Glycerophosphate_synth"/>
</dbReference>
<dbReference type="InterPro" id="IPR043148">
    <property type="entry name" value="TagF_C"/>
</dbReference>
<dbReference type="InterPro" id="IPR041038">
    <property type="entry name" value="TarS_C1"/>
</dbReference>